<evidence type="ECO:0000256" key="4">
    <source>
        <dbReference type="ARBA" id="ARBA00023125"/>
    </source>
</evidence>
<sequence length="897" mass="100479">MAEDSEEECGAPDDNRLQARKDRVVSRLLPDEPECCEQWRKDAFDKFWRHVESVVESTLEDGNADCFSSIEQWICNSQFCKEQIKLYSSRNASSSRLSSALLFSGSVDSSDTHAIFDGLCSHLQKQNRCRVARLQPHLLLGKHGVNSPLRSLFKQFTGITPETTDMEILAAWHQESCNEQYPLVVIVEDAEHSHSSVLAELVVILSEWAAQLPLVLIMGMAMTEDSLQMMLPASVTGRLHVHSFYLKSPLHRLEAVVQAVLIDLPFVFTWGTAVVKYFYEFFYSHDNTVTSFLRLLKVSCMEHFSKQPLSFLCVNLVDSTSQVEFEKFCKKLPSAHLKYASILSPSQGGDISQKIAAALWSYKANRRCWSMAFQCFLAAGLHMKFKFADVYYGALTSSKFSAVVKDENVLSLITERMKYLAVSTMSELLREWALLTSHNGQCSKDLEALRKQLSSTDPADVAPPLQSSFCGTPSMTTRRMRALMGCSSPPSVSHCNDPKPTEQPKGDQKAKSMRMAMEFLERLQRDYIVAPESIPFHDVFCFKDVNALKQAMTGETRKRVHSDLLSSQATLKCECCPSNGSPAFSLHDTALAYALSLEHNELVNVHDWYQSFEFLHSENKSAETSRKRGAKRKVFSSSEGEIPKPAVASIQARFCKAVAELHVTGLLRLPKKRRPDSVQRISIGFSSESSFVRRASRKMKRISMLLVVAVMAIAMYGASADYCDLTTLLPCLSSVIGDKPTPPSEECCAVVRVVDPDCVCGHVGDDEGITGINVKLAAQIPKKCGRHVPKGFKCGGSFSCCALSRLVNYVLLVFLVSIKTLRKLMKRWRRQVQRGGDAANGVFAEPFSFGSCGSKAYKFSRERPQDENHQESLEVHNDLRADVRNFGRFGYNWLKLR</sequence>
<evidence type="ECO:0000256" key="2">
    <source>
        <dbReference type="ARBA" id="ARBA00010977"/>
    </source>
</evidence>
<evidence type="ECO:0000313" key="8">
    <source>
        <dbReference type="EMBL" id="EFJ19543.1"/>
    </source>
</evidence>
<dbReference type="FunCoup" id="D8S734">
    <property type="interactions" value="3408"/>
</dbReference>
<protein>
    <recommendedName>
        <fullName evidence="7">Bifunctional inhibitor/plant lipid transfer protein/seed storage helical domain-containing protein</fullName>
    </recommendedName>
</protein>
<dbReference type="HOGENOM" id="CLU_010669_0_0_1"/>
<dbReference type="PANTHER" id="PTHR12748:SF0">
    <property type="entry name" value="ORIGIN RECOGNITION COMPLEX SUBUNIT 3"/>
    <property type="match status" value="1"/>
</dbReference>
<dbReference type="InterPro" id="IPR040855">
    <property type="entry name" value="ORC_WH_C"/>
</dbReference>
<dbReference type="CDD" id="cd04660">
    <property type="entry name" value="nsLTP_like"/>
    <property type="match status" value="1"/>
</dbReference>
<comment type="subcellular location">
    <subcellularLocation>
        <location evidence="1">Nucleus</location>
    </subcellularLocation>
</comment>
<comment type="similarity">
    <text evidence="2">Belongs to the ORC3 family.</text>
</comment>
<dbReference type="InterPro" id="IPR044741">
    <property type="entry name" value="NsLTP-like"/>
</dbReference>
<dbReference type="Proteomes" id="UP000001514">
    <property type="component" value="Unassembled WGS sequence"/>
</dbReference>
<evidence type="ECO:0000313" key="9">
    <source>
        <dbReference type="Proteomes" id="UP000001514"/>
    </source>
</evidence>
<dbReference type="Gramene" id="EFJ19543">
    <property type="protein sequence ID" value="EFJ19543"/>
    <property type="gene ID" value="SELMODRAFT_418877"/>
</dbReference>
<reference evidence="8 9" key="1">
    <citation type="journal article" date="2011" name="Science">
        <title>The Selaginella genome identifies genetic changes associated with the evolution of vascular plants.</title>
        <authorList>
            <person name="Banks J.A."/>
            <person name="Nishiyama T."/>
            <person name="Hasebe M."/>
            <person name="Bowman J.L."/>
            <person name="Gribskov M."/>
            <person name="dePamphilis C."/>
            <person name="Albert V.A."/>
            <person name="Aono N."/>
            <person name="Aoyama T."/>
            <person name="Ambrose B.A."/>
            <person name="Ashton N.W."/>
            <person name="Axtell M.J."/>
            <person name="Barker E."/>
            <person name="Barker M.S."/>
            <person name="Bennetzen J.L."/>
            <person name="Bonawitz N.D."/>
            <person name="Chapple C."/>
            <person name="Cheng C."/>
            <person name="Correa L.G."/>
            <person name="Dacre M."/>
            <person name="DeBarry J."/>
            <person name="Dreyer I."/>
            <person name="Elias M."/>
            <person name="Engstrom E.M."/>
            <person name="Estelle M."/>
            <person name="Feng L."/>
            <person name="Finet C."/>
            <person name="Floyd S.K."/>
            <person name="Frommer W.B."/>
            <person name="Fujita T."/>
            <person name="Gramzow L."/>
            <person name="Gutensohn M."/>
            <person name="Harholt J."/>
            <person name="Hattori M."/>
            <person name="Heyl A."/>
            <person name="Hirai T."/>
            <person name="Hiwatashi Y."/>
            <person name="Ishikawa M."/>
            <person name="Iwata M."/>
            <person name="Karol K.G."/>
            <person name="Koehler B."/>
            <person name="Kolukisaoglu U."/>
            <person name="Kubo M."/>
            <person name="Kurata T."/>
            <person name="Lalonde S."/>
            <person name="Li K."/>
            <person name="Li Y."/>
            <person name="Litt A."/>
            <person name="Lyons E."/>
            <person name="Manning G."/>
            <person name="Maruyama T."/>
            <person name="Michael T.P."/>
            <person name="Mikami K."/>
            <person name="Miyazaki S."/>
            <person name="Morinaga S."/>
            <person name="Murata T."/>
            <person name="Mueller-Roeber B."/>
            <person name="Nelson D.R."/>
            <person name="Obara M."/>
            <person name="Oguri Y."/>
            <person name="Olmstead R.G."/>
            <person name="Onodera N."/>
            <person name="Petersen B.L."/>
            <person name="Pils B."/>
            <person name="Prigge M."/>
            <person name="Rensing S.A."/>
            <person name="Riano-Pachon D.M."/>
            <person name="Roberts A.W."/>
            <person name="Sato Y."/>
            <person name="Scheller H.V."/>
            <person name="Schulz B."/>
            <person name="Schulz C."/>
            <person name="Shakirov E.V."/>
            <person name="Shibagaki N."/>
            <person name="Shinohara N."/>
            <person name="Shippen D.E."/>
            <person name="Soerensen I."/>
            <person name="Sotooka R."/>
            <person name="Sugimoto N."/>
            <person name="Sugita M."/>
            <person name="Sumikawa N."/>
            <person name="Tanurdzic M."/>
            <person name="Theissen G."/>
            <person name="Ulvskov P."/>
            <person name="Wakazuki S."/>
            <person name="Weng J.K."/>
            <person name="Willats W.W."/>
            <person name="Wipf D."/>
            <person name="Wolf P.G."/>
            <person name="Yang L."/>
            <person name="Zimmer A.D."/>
            <person name="Zhu Q."/>
            <person name="Mitros T."/>
            <person name="Hellsten U."/>
            <person name="Loque D."/>
            <person name="Otillar R."/>
            <person name="Salamov A."/>
            <person name="Schmutz J."/>
            <person name="Shapiro H."/>
            <person name="Lindquist E."/>
            <person name="Lucas S."/>
            <person name="Rokhsar D."/>
            <person name="Grigoriev I.V."/>
        </authorList>
    </citation>
    <scope>NUCLEOTIDE SEQUENCE [LARGE SCALE GENOMIC DNA]</scope>
</reference>
<feature type="domain" description="Bifunctional inhibitor/plant lipid transfer protein/seed storage helical" evidence="7">
    <location>
        <begin position="723"/>
        <end position="794"/>
    </location>
</feature>
<dbReference type="Pfam" id="PF14368">
    <property type="entry name" value="LTP_2"/>
    <property type="match status" value="1"/>
</dbReference>
<dbReference type="InterPro" id="IPR036312">
    <property type="entry name" value="Bifun_inhib/LTP/seed_sf"/>
</dbReference>
<evidence type="ECO:0000256" key="3">
    <source>
        <dbReference type="ARBA" id="ARBA00022705"/>
    </source>
</evidence>
<accession>D8S734</accession>
<name>D8S734_SELML</name>
<keyword evidence="9" id="KW-1185">Reference proteome</keyword>
<dbReference type="InterPro" id="IPR020795">
    <property type="entry name" value="ORC3"/>
</dbReference>
<dbReference type="InParanoid" id="D8S734"/>
<gene>
    <name evidence="8" type="ORF">SELMODRAFT_418877</name>
</gene>
<dbReference type="CDD" id="cd20704">
    <property type="entry name" value="Orc3"/>
    <property type="match status" value="1"/>
</dbReference>
<dbReference type="GO" id="GO:0006270">
    <property type="term" value="P:DNA replication initiation"/>
    <property type="evidence" value="ECO:0000318"/>
    <property type="project" value="GO_Central"/>
</dbReference>
<dbReference type="GO" id="GO:0005664">
    <property type="term" value="C:nuclear origin of replication recognition complex"/>
    <property type="evidence" value="ECO:0000318"/>
    <property type="project" value="GO_Central"/>
</dbReference>
<dbReference type="AlphaFoldDB" id="D8S734"/>
<evidence type="ECO:0000256" key="5">
    <source>
        <dbReference type="ARBA" id="ARBA00023242"/>
    </source>
</evidence>
<dbReference type="SMART" id="SM00499">
    <property type="entry name" value="AAI"/>
    <property type="match status" value="1"/>
</dbReference>
<keyword evidence="5" id="KW-0539">Nucleus</keyword>
<dbReference type="InterPro" id="IPR016140">
    <property type="entry name" value="Bifunc_inhib/LTP/seed_store"/>
</dbReference>
<feature type="region of interest" description="Disordered" evidence="6">
    <location>
        <begin position="489"/>
        <end position="510"/>
    </location>
</feature>
<evidence type="ECO:0000259" key="7">
    <source>
        <dbReference type="SMART" id="SM00499"/>
    </source>
</evidence>
<dbReference type="SUPFAM" id="SSF47699">
    <property type="entry name" value="Bifunctional inhibitor/lipid-transfer protein/seed storage 2S albumin"/>
    <property type="match status" value="1"/>
</dbReference>
<dbReference type="Pfam" id="PF07034">
    <property type="entry name" value="ORC3_N"/>
    <property type="match status" value="1"/>
</dbReference>
<dbReference type="Pfam" id="PF18137">
    <property type="entry name" value="WHD_ORC"/>
    <property type="match status" value="1"/>
</dbReference>
<dbReference type="InterPro" id="IPR045667">
    <property type="entry name" value="ORC3_N"/>
</dbReference>
<dbReference type="GO" id="GO:0031261">
    <property type="term" value="C:DNA replication preinitiation complex"/>
    <property type="evidence" value="ECO:0000318"/>
    <property type="project" value="GO_Central"/>
</dbReference>
<keyword evidence="3" id="KW-0235">DNA replication</keyword>
<dbReference type="OMA" id="YCLMEHY"/>
<dbReference type="PANTHER" id="PTHR12748">
    <property type="entry name" value="ORIGIN RECOGNITION COMPLEX SUBUNIT 3"/>
    <property type="match status" value="1"/>
</dbReference>
<dbReference type="GO" id="GO:0003688">
    <property type="term" value="F:DNA replication origin binding"/>
    <property type="evidence" value="ECO:0000318"/>
    <property type="project" value="GO_Central"/>
</dbReference>
<organism evidence="9">
    <name type="scientific">Selaginella moellendorffii</name>
    <name type="common">Spikemoss</name>
    <dbReference type="NCBI Taxonomy" id="88036"/>
    <lineage>
        <taxon>Eukaryota</taxon>
        <taxon>Viridiplantae</taxon>
        <taxon>Streptophyta</taxon>
        <taxon>Embryophyta</taxon>
        <taxon>Tracheophyta</taxon>
        <taxon>Lycopodiopsida</taxon>
        <taxon>Selaginellales</taxon>
        <taxon>Selaginellaceae</taxon>
        <taxon>Selaginella</taxon>
    </lineage>
</organism>
<dbReference type="Gene3D" id="1.10.110.10">
    <property type="entry name" value="Plant lipid-transfer and hydrophobic proteins"/>
    <property type="match status" value="1"/>
</dbReference>
<dbReference type="GO" id="GO:0005656">
    <property type="term" value="C:nuclear pre-replicative complex"/>
    <property type="evidence" value="ECO:0000318"/>
    <property type="project" value="GO_Central"/>
</dbReference>
<evidence type="ECO:0000256" key="6">
    <source>
        <dbReference type="SAM" id="MobiDB-lite"/>
    </source>
</evidence>
<dbReference type="EMBL" id="GL377605">
    <property type="protein sequence ID" value="EFJ19543.1"/>
    <property type="molecule type" value="Genomic_DNA"/>
</dbReference>
<proteinExistence type="inferred from homology"/>
<dbReference type="eggNOG" id="KOG2538">
    <property type="taxonomic scope" value="Eukaryota"/>
</dbReference>
<evidence type="ECO:0000256" key="1">
    <source>
        <dbReference type="ARBA" id="ARBA00004123"/>
    </source>
</evidence>
<dbReference type="STRING" id="88036.D8S734"/>
<dbReference type="KEGG" id="smo:SELMODRAFT_418877"/>
<feature type="compositionally biased region" description="Basic and acidic residues" evidence="6">
    <location>
        <begin position="496"/>
        <end position="510"/>
    </location>
</feature>
<keyword evidence="4" id="KW-0238">DNA-binding</keyword>